<evidence type="ECO:0000313" key="3">
    <source>
        <dbReference type="Proteomes" id="UP001482620"/>
    </source>
</evidence>
<protein>
    <submittedName>
        <fullName evidence="2">Uncharacterized protein</fullName>
    </submittedName>
</protein>
<evidence type="ECO:0000256" key="1">
    <source>
        <dbReference type="SAM" id="MobiDB-lite"/>
    </source>
</evidence>
<dbReference type="EMBL" id="JAHRIQ010062024">
    <property type="protein sequence ID" value="MEQ2241807.1"/>
    <property type="molecule type" value="Genomic_DNA"/>
</dbReference>
<keyword evidence="3" id="KW-1185">Reference proteome</keyword>
<sequence length="105" mass="12214">MLNEHFHCLSFCNSKPQCVLLEYCVMDQHKLQHNCEVGEKWSMHQQCTNCEVERFLYLYSTPSALSDTGSRGQQTQQRHPDVSLPRHLLQLLRVEPKAFPGQPET</sequence>
<gene>
    <name evidence="2" type="ORF">ILYODFUR_029122</name>
</gene>
<evidence type="ECO:0000313" key="2">
    <source>
        <dbReference type="EMBL" id="MEQ2241807.1"/>
    </source>
</evidence>
<reference evidence="2 3" key="1">
    <citation type="submission" date="2021-06" db="EMBL/GenBank/DDBJ databases">
        <authorList>
            <person name="Palmer J.M."/>
        </authorList>
    </citation>
    <scope>NUCLEOTIDE SEQUENCE [LARGE SCALE GENOMIC DNA]</scope>
    <source>
        <strain evidence="3">if_2019</strain>
        <tissue evidence="2">Muscle</tissue>
    </source>
</reference>
<accession>A0ABV0UDK2</accession>
<comment type="caution">
    <text evidence="2">The sequence shown here is derived from an EMBL/GenBank/DDBJ whole genome shotgun (WGS) entry which is preliminary data.</text>
</comment>
<dbReference type="Proteomes" id="UP001482620">
    <property type="component" value="Unassembled WGS sequence"/>
</dbReference>
<name>A0ABV0UDK2_9TELE</name>
<organism evidence="2 3">
    <name type="scientific">Ilyodon furcidens</name>
    <name type="common">goldbreast splitfin</name>
    <dbReference type="NCBI Taxonomy" id="33524"/>
    <lineage>
        <taxon>Eukaryota</taxon>
        <taxon>Metazoa</taxon>
        <taxon>Chordata</taxon>
        <taxon>Craniata</taxon>
        <taxon>Vertebrata</taxon>
        <taxon>Euteleostomi</taxon>
        <taxon>Actinopterygii</taxon>
        <taxon>Neopterygii</taxon>
        <taxon>Teleostei</taxon>
        <taxon>Neoteleostei</taxon>
        <taxon>Acanthomorphata</taxon>
        <taxon>Ovalentaria</taxon>
        <taxon>Atherinomorphae</taxon>
        <taxon>Cyprinodontiformes</taxon>
        <taxon>Goodeidae</taxon>
        <taxon>Ilyodon</taxon>
    </lineage>
</organism>
<feature type="compositionally biased region" description="Polar residues" evidence="1">
    <location>
        <begin position="65"/>
        <end position="77"/>
    </location>
</feature>
<feature type="region of interest" description="Disordered" evidence="1">
    <location>
        <begin position="65"/>
        <end position="84"/>
    </location>
</feature>
<proteinExistence type="predicted"/>